<organism evidence="2 3">
    <name type="scientific">Hexamita inflata</name>
    <dbReference type="NCBI Taxonomy" id="28002"/>
    <lineage>
        <taxon>Eukaryota</taxon>
        <taxon>Metamonada</taxon>
        <taxon>Diplomonadida</taxon>
        <taxon>Hexamitidae</taxon>
        <taxon>Hexamitinae</taxon>
        <taxon>Hexamita</taxon>
    </lineage>
</organism>
<evidence type="ECO:0000313" key="3">
    <source>
        <dbReference type="Proteomes" id="UP001642409"/>
    </source>
</evidence>
<gene>
    <name evidence="2" type="ORF">HINF_LOCUS4877</name>
</gene>
<sequence>MVNKILLILIISVLIPFSPVLLLVSLLVGIVYVTIFWPFSAIKVKSLVNHHILKRKQQFLSAMPVYPQNQIVGKAYTINSLLFLFKPVLNLNIYIAISDGHILILNKKLICINSQPLQYYFSANQYDQFCHYVKLEKKTLQIQEITLSVLPGHLNTPFLFNNKVVLSIFDFVFELNGLDLKFMYQIPNYRLKNAKSVLFFDMKCNLFVLNDKLFAHNSNTNLYQIKSNKFTRIKKLVNTFYFQFCDLVYSLDLNTLNYVNNKMQFEKIIDVFRTEVLFNSGGTLIINTAGQIFALNMIDKIIVKMNANTDEIQQMIVTGKAGFQLHGDVLDTLFGPEFQNSMENYYENYMKKRYKCLSQTFQFVMESKCNQIYDFERTFNILNTIKSEFKIKSQKINHEMHNLFKQLDIITSSYLVMFTTQESQ</sequence>
<evidence type="ECO:0000256" key="1">
    <source>
        <dbReference type="SAM" id="Phobius"/>
    </source>
</evidence>
<reference evidence="2 3" key="1">
    <citation type="submission" date="2024-07" db="EMBL/GenBank/DDBJ databases">
        <authorList>
            <person name="Akdeniz Z."/>
        </authorList>
    </citation>
    <scope>NUCLEOTIDE SEQUENCE [LARGE SCALE GENOMIC DNA]</scope>
</reference>
<comment type="caution">
    <text evidence="2">The sequence shown here is derived from an EMBL/GenBank/DDBJ whole genome shotgun (WGS) entry which is preliminary data.</text>
</comment>
<name>A0ABP1GSC4_9EUKA</name>
<feature type="transmembrane region" description="Helical" evidence="1">
    <location>
        <begin position="7"/>
        <end position="37"/>
    </location>
</feature>
<accession>A0ABP1GSC4</accession>
<proteinExistence type="predicted"/>
<dbReference type="EMBL" id="CAXDID020000009">
    <property type="protein sequence ID" value="CAL5978630.1"/>
    <property type="molecule type" value="Genomic_DNA"/>
</dbReference>
<keyword evidence="1" id="KW-0472">Membrane</keyword>
<evidence type="ECO:0008006" key="4">
    <source>
        <dbReference type="Google" id="ProtNLM"/>
    </source>
</evidence>
<dbReference type="Proteomes" id="UP001642409">
    <property type="component" value="Unassembled WGS sequence"/>
</dbReference>
<protein>
    <recommendedName>
        <fullName evidence="4">Transmembrane protein</fullName>
    </recommendedName>
</protein>
<evidence type="ECO:0000313" key="2">
    <source>
        <dbReference type="EMBL" id="CAL5978630.1"/>
    </source>
</evidence>
<keyword evidence="1" id="KW-0812">Transmembrane</keyword>
<keyword evidence="1" id="KW-1133">Transmembrane helix</keyword>
<keyword evidence="3" id="KW-1185">Reference proteome</keyword>